<dbReference type="Proteomes" id="UP000299102">
    <property type="component" value="Unassembled WGS sequence"/>
</dbReference>
<reference evidence="2 3" key="1">
    <citation type="journal article" date="2019" name="Commun. Biol.">
        <title>The bagworm genome reveals a unique fibroin gene that provides high tensile strength.</title>
        <authorList>
            <person name="Kono N."/>
            <person name="Nakamura H."/>
            <person name="Ohtoshi R."/>
            <person name="Tomita M."/>
            <person name="Numata K."/>
            <person name="Arakawa K."/>
        </authorList>
    </citation>
    <scope>NUCLEOTIDE SEQUENCE [LARGE SCALE GENOMIC DNA]</scope>
</reference>
<accession>A0A4C1YVY2</accession>
<name>A0A4C1YVY2_EUMVA</name>
<feature type="region of interest" description="Disordered" evidence="1">
    <location>
        <begin position="62"/>
        <end position="100"/>
    </location>
</feature>
<evidence type="ECO:0000313" key="3">
    <source>
        <dbReference type="Proteomes" id="UP000299102"/>
    </source>
</evidence>
<proteinExistence type="predicted"/>
<evidence type="ECO:0000256" key="1">
    <source>
        <dbReference type="SAM" id="MobiDB-lite"/>
    </source>
</evidence>
<protein>
    <submittedName>
        <fullName evidence="2">Uncharacterized protein</fullName>
    </submittedName>
</protein>
<dbReference type="EMBL" id="BGZK01001399">
    <property type="protein sequence ID" value="GBP79072.1"/>
    <property type="molecule type" value="Genomic_DNA"/>
</dbReference>
<sequence>MGYRITAKNCFHCYFVCLHGAAGPAVQQLQQAAVGGRRAQAAGARAPPLLGPLVALPPARHQRLQAQHDVPAPPTIARRHASPLSTTSSEPPAVATRRSSSSKSLRKFYASCRKSVLYRRRCGGVTLQSRVQRASSDRIRKWSGGSEGAVPALTGRLWGPLNRRGHFGYQIAVYRGRRKLIYECQCYVGARGRAGGRRGGVACKCVAGGPHAATAAAASTHPRPAG</sequence>
<organism evidence="2 3">
    <name type="scientific">Eumeta variegata</name>
    <name type="common">Bagworm moth</name>
    <name type="synonym">Eumeta japonica</name>
    <dbReference type="NCBI Taxonomy" id="151549"/>
    <lineage>
        <taxon>Eukaryota</taxon>
        <taxon>Metazoa</taxon>
        <taxon>Ecdysozoa</taxon>
        <taxon>Arthropoda</taxon>
        <taxon>Hexapoda</taxon>
        <taxon>Insecta</taxon>
        <taxon>Pterygota</taxon>
        <taxon>Neoptera</taxon>
        <taxon>Endopterygota</taxon>
        <taxon>Lepidoptera</taxon>
        <taxon>Glossata</taxon>
        <taxon>Ditrysia</taxon>
        <taxon>Tineoidea</taxon>
        <taxon>Psychidae</taxon>
        <taxon>Oiketicinae</taxon>
        <taxon>Eumeta</taxon>
    </lineage>
</organism>
<dbReference type="AlphaFoldDB" id="A0A4C1YVY2"/>
<keyword evidence="3" id="KW-1185">Reference proteome</keyword>
<evidence type="ECO:0000313" key="2">
    <source>
        <dbReference type="EMBL" id="GBP79072.1"/>
    </source>
</evidence>
<gene>
    <name evidence="2" type="ORF">EVAR_58741_1</name>
</gene>
<comment type="caution">
    <text evidence="2">The sequence shown here is derived from an EMBL/GenBank/DDBJ whole genome shotgun (WGS) entry which is preliminary data.</text>
</comment>